<accession>A0AAN9Y6W3</accession>
<dbReference type="InterPro" id="IPR006616">
    <property type="entry name" value="DM9_repeat"/>
</dbReference>
<dbReference type="PROSITE" id="PS50088">
    <property type="entry name" value="ANK_REPEAT"/>
    <property type="match status" value="1"/>
</dbReference>
<dbReference type="AlphaFoldDB" id="A0AAN9Y6W3"/>
<dbReference type="InterPro" id="IPR051637">
    <property type="entry name" value="Ank_repeat_dom-contain_49"/>
</dbReference>
<dbReference type="Pfam" id="PF11901">
    <property type="entry name" value="DM9"/>
    <property type="match status" value="1"/>
</dbReference>
<dbReference type="EMBL" id="JBBCAQ010000018">
    <property type="protein sequence ID" value="KAK7595320.1"/>
    <property type="molecule type" value="Genomic_DNA"/>
</dbReference>
<reference evidence="5 6" key="1">
    <citation type="submission" date="2024-03" db="EMBL/GenBank/DDBJ databases">
        <title>Adaptation during the transition from Ophiocordyceps entomopathogen to insect associate is accompanied by gene loss and intensified selection.</title>
        <authorList>
            <person name="Ward C.M."/>
            <person name="Onetto C.A."/>
            <person name="Borneman A.R."/>
        </authorList>
    </citation>
    <scope>NUCLEOTIDE SEQUENCE [LARGE SCALE GENOMIC DNA]</scope>
    <source>
        <strain evidence="5">AWRI1</strain>
        <tissue evidence="5">Single Adult Female</tissue>
    </source>
</reference>
<proteinExistence type="predicted"/>
<feature type="region of interest" description="Disordered" evidence="4">
    <location>
        <begin position="1"/>
        <end position="22"/>
    </location>
</feature>
<gene>
    <name evidence="5" type="ORF">V9T40_013145</name>
</gene>
<dbReference type="SUPFAM" id="SSF48403">
    <property type="entry name" value="Ankyrin repeat"/>
    <property type="match status" value="1"/>
</dbReference>
<keyword evidence="6" id="KW-1185">Reference proteome</keyword>
<sequence>MSTLAVSPPYQPQPPYVPGGVPPPVPGFNPNFPQQPPTGLYPDMGFSAPTCAPKWLPASNGSVPPNAVPGGRDCNGETIFVARASHEGAMLPGKLVPSHGVAYVPWGGRENPKDQYEAINLDLQLNVHFAIIDCIPHPFAFPDLFTDDRLQYRYYPVTSSNLTFRIKARKDAHGVQLRVHHRATVRRTSSVTFIYGGLPTLRYVGVEIIFSSIPIQISDDTGERCTPLIIAARNGHDKVVKVFLRKFPVNLEQEGSVKKDNLLIEGATALWCAAGHRDIVRYLLENNADPNQKALCGATAMHYAAECGNIDVVKELLKFGAKMTKNDHAMAGKTSTLPM</sequence>
<comment type="caution">
    <text evidence="5">The sequence shown here is derived from an EMBL/GenBank/DDBJ whole genome shotgun (WGS) entry which is preliminary data.</text>
</comment>
<dbReference type="Pfam" id="PF00023">
    <property type="entry name" value="Ank"/>
    <property type="match status" value="1"/>
</dbReference>
<dbReference type="Proteomes" id="UP001367676">
    <property type="component" value="Unassembled WGS sequence"/>
</dbReference>
<dbReference type="PROSITE" id="PS50297">
    <property type="entry name" value="ANK_REP_REGION"/>
    <property type="match status" value="1"/>
</dbReference>
<dbReference type="Pfam" id="PF12796">
    <property type="entry name" value="Ank_2"/>
    <property type="match status" value="1"/>
</dbReference>
<evidence type="ECO:0000256" key="4">
    <source>
        <dbReference type="SAM" id="MobiDB-lite"/>
    </source>
</evidence>
<dbReference type="InterPro" id="IPR036770">
    <property type="entry name" value="Ankyrin_rpt-contain_sf"/>
</dbReference>
<dbReference type="SMART" id="SM00248">
    <property type="entry name" value="ANK"/>
    <property type="match status" value="3"/>
</dbReference>
<dbReference type="Gene3D" id="1.25.40.20">
    <property type="entry name" value="Ankyrin repeat-containing domain"/>
    <property type="match status" value="1"/>
</dbReference>
<evidence type="ECO:0000256" key="1">
    <source>
        <dbReference type="ARBA" id="ARBA00022737"/>
    </source>
</evidence>
<evidence type="ECO:0000256" key="2">
    <source>
        <dbReference type="ARBA" id="ARBA00023043"/>
    </source>
</evidence>
<evidence type="ECO:0000313" key="6">
    <source>
        <dbReference type="Proteomes" id="UP001367676"/>
    </source>
</evidence>
<feature type="compositionally biased region" description="Pro residues" evidence="4">
    <location>
        <begin position="9"/>
        <end position="22"/>
    </location>
</feature>
<dbReference type="InterPro" id="IPR002110">
    <property type="entry name" value="Ankyrin_rpt"/>
</dbReference>
<dbReference type="PANTHER" id="PTHR24180:SF45">
    <property type="entry name" value="POLY [ADP-RIBOSE] POLYMERASE TANKYRASE"/>
    <property type="match status" value="1"/>
</dbReference>
<protein>
    <submittedName>
        <fullName evidence="5">Uncharacterized protein</fullName>
    </submittedName>
</protein>
<keyword evidence="1" id="KW-0677">Repeat</keyword>
<name>A0AAN9Y6W3_9HEMI</name>
<feature type="repeat" description="ANK" evidence="3">
    <location>
        <begin position="296"/>
        <end position="328"/>
    </location>
</feature>
<dbReference type="PANTHER" id="PTHR24180">
    <property type="entry name" value="CYCLIN-DEPENDENT KINASE INHIBITOR 2C-RELATED"/>
    <property type="match status" value="1"/>
</dbReference>
<keyword evidence="2 3" id="KW-0040">ANK repeat</keyword>
<evidence type="ECO:0000313" key="5">
    <source>
        <dbReference type="EMBL" id="KAK7595320.1"/>
    </source>
</evidence>
<dbReference type="SMART" id="SM00696">
    <property type="entry name" value="DM9"/>
    <property type="match status" value="1"/>
</dbReference>
<evidence type="ECO:0000256" key="3">
    <source>
        <dbReference type="PROSITE-ProRule" id="PRU00023"/>
    </source>
</evidence>
<organism evidence="5 6">
    <name type="scientific">Parthenolecanium corni</name>
    <dbReference type="NCBI Taxonomy" id="536013"/>
    <lineage>
        <taxon>Eukaryota</taxon>
        <taxon>Metazoa</taxon>
        <taxon>Ecdysozoa</taxon>
        <taxon>Arthropoda</taxon>
        <taxon>Hexapoda</taxon>
        <taxon>Insecta</taxon>
        <taxon>Pterygota</taxon>
        <taxon>Neoptera</taxon>
        <taxon>Paraneoptera</taxon>
        <taxon>Hemiptera</taxon>
        <taxon>Sternorrhyncha</taxon>
        <taxon>Coccoidea</taxon>
        <taxon>Coccidae</taxon>
        <taxon>Parthenolecanium</taxon>
    </lineage>
</organism>